<dbReference type="AlphaFoldDB" id="A0A540RA93"/>
<gene>
    <name evidence="2" type="ORF">EJK80_00005</name>
</gene>
<dbReference type="Pfam" id="PF13683">
    <property type="entry name" value="rve_3"/>
    <property type="match status" value="1"/>
</dbReference>
<organism evidence="2 3">
    <name type="scientific">Corynebacterium phoceense</name>
    <dbReference type="NCBI Taxonomy" id="1686286"/>
    <lineage>
        <taxon>Bacteria</taxon>
        <taxon>Bacillati</taxon>
        <taxon>Actinomycetota</taxon>
        <taxon>Actinomycetes</taxon>
        <taxon>Mycobacteriales</taxon>
        <taxon>Corynebacteriaceae</taxon>
        <taxon>Corynebacterium</taxon>
    </lineage>
</organism>
<evidence type="ECO:0000259" key="1">
    <source>
        <dbReference type="Pfam" id="PF13683"/>
    </source>
</evidence>
<dbReference type="SUPFAM" id="SSF53098">
    <property type="entry name" value="Ribonuclease H-like"/>
    <property type="match status" value="1"/>
</dbReference>
<feature type="domain" description="Integrase catalytic" evidence="1">
    <location>
        <begin position="8"/>
        <end position="74"/>
    </location>
</feature>
<evidence type="ECO:0000313" key="2">
    <source>
        <dbReference type="EMBL" id="TQE44517.1"/>
    </source>
</evidence>
<keyword evidence="3" id="KW-1185">Reference proteome</keyword>
<evidence type="ECO:0000313" key="3">
    <source>
        <dbReference type="Proteomes" id="UP000318080"/>
    </source>
</evidence>
<dbReference type="InterPro" id="IPR050900">
    <property type="entry name" value="Transposase_IS3/IS150/IS904"/>
</dbReference>
<dbReference type="EMBL" id="VHIR01000001">
    <property type="protein sequence ID" value="TQE44517.1"/>
    <property type="molecule type" value="Genomic_DNA"/>
</dbReference>
<dbReference type="PANTHER" id="PTHR46889">
    <property type="entry name" value="TRANSPOSASE INSF FOR INSERTION SEQUENCE IS3B-RELATED"/>
    <property type="match status" value="1"/>
</dbReference>
<dbReference type="Gene3D" id="3.30.420.10">
    <property type="entry name" value="Ribonuclease H-like superfamily/Ribonuclease H"/>
    <property type="match status" value="1"/>
</dbReference>
<reference evidence="2 3" key="1">
    <citation type="submission" date="2019-06" db="EMBL/GenBank/DDBJ databases">
        <title>Draft genome of C. phoceense Strain 272.</title>
        <authorList>
            <person name="Pacheco L.G.C."/>
            <person name="Barberis C.M."/>
            <person name="Almuzara M.N."/>
            <person name="Traglia G.M."/>
            <person name="Santos C.S."/>
            <person name="Rocha D.J.P.G."/>
            <person name="Aguiar E.R.G.R."/>
            <person name="Vay C.A."/>
        </authorList>
    </citation>
    <scope>NUCLEOTIDE SEQUENCE [LARGE SCALE GENOMIC DNA]</scope>
    <source>
        <strain evidence="2 3">272</strain>
    </source>
</reference>
<dbReference type="RefSeq" id="WP_141628418.1">
    <property type="nucleotide sequence ID" value="NZ_VHIR01000001.1"/>
</dbReference>
<sequence length="92" mass="10657">WEVCRNLGIAQSVGRTGVCFDNAMAESFWSTLKTEFYDRKRWPTRDAARKAVAYWMEVVYNRRRRHSALGMVSPVDFENHTGSINSRKEIAA</sequence>
<dbReference type="GO" id="GO:0003676">
    <property type="term" value="F:nucleic acid binding"/>
    <property type="evidence" value="ECO:0007669"/>
    <property type="project" value="InterPro"/>
</dbReference>
<feature type="non-terminal residue" evidence="2">
    <location>
        <position position="1"/>
    </location>
</feature>
<comment type="caution">
    <text evidence="2">The sequence shown here is derived from an EMBL/GenBank/DDBJ whole genome shotgun (WGS) entry which is preliminary data.</text>
</comment>
<dbReference type="Proteomes" id="UP000318080">
    <property type="component" value="Unassembled WGS sequence"/>
</dbReference>
<dbReference type="InterPro" id="IPR001584">
    <property type="entry name" value="Integrase_cat-core"/>
</dbReference>
<dbReference type="PANTHER" id="PTHR46889:SF4">
    <property type="entry name" value="TRANSPOSASE INSO FOR INSERTION SEQUENCE ELEMENT IS911B-RELATED"/>
    <property type="match status" value="1"/>
</dbReference>
<protein>
    <submittedName>
        <fullName evidence="2">Transposase</fullName>
    </submittedName>
</protein>
<dbReference type="GO" id="GO:0015074">
    <property type="term" value="P:DNA integration"/>
    <property type="evidence" value="ECO:0007669"/>
    <property type="project" value="InterPro"/>
</dbReference>
<dbReference type="InterPro" id="IPR012337">
    <property type="entry name" value="RNaseH-like_sf"/>
</dbReference>
<proteinExistence type="predicted"/>
<accession>A0A540RA93</accession>
<dbReference type="InterPro" id="IPR036397">
    <property type="entry name" value="RNaseH_sf"/>
</dbReference>
<name>A0A540RA93_9CORY</name>